<dbReference type="RefSeq" id="WP_232476675.1">
    <property type="nucleotide sequence ID" value="NZ_CP022423.1"/>
</dbReference>
<dbReference type="Proteomes" id="UP000199729">
    <property type="component" value="Chromosome"/>
</dbReference>
<dbReference type="Gene3D" id="3.40.630.30">
    <property type="match status" value="1"/>
</dbReference>
<keyword evidence="1" id="KW-0012">Acyltransferase</keyword>
<dbReference type="InterPro" id="IPR050276">
    <property type="entry name" value="MshD_Acetyltransferase"/>
</dbReference>
<dbReference type="EC" id="2.3.1.266" evidence="1"/>
<dbReference type="AlphaFoldDB" id="A0A221KDI1"/>
<dbReference type="NCBIfam" id="TIGR01575">
    <property type="entry name" value="rimI"/>
    <property type="match status" value="1"/>
</dbReference>
<comment type="similarity">
    <text evidence="1">Belongs to the acetyltransferase family. RimI subfamily.</text>
</comment>
<dbReference type="PANTHER" id="PTHR43617">
    <property type="entry name" value="L-AMINO ACID N-ACETYLTRANSFERASE"/>
    <property type="match status" value="1"/>
</dbReference>
<dbReference type="InterPro" id="IPR000182">
    <property type="entry name" value="GNAT_dom"/>
</dbReference>
<dbReference type="SUPFAM" id="SSF55729">
    <property type="entry name" value="Acyl-CoA N-acyltransferases (Nat)"/>
    <property type="match status" value="1"/>
</dbReference>
<comment type="catalytic activity">
    <reaction evidence="1">
        <text>N-terminal L-alanyl-[ribosomal protein bS18] + acetyl-CoA = N-terminal N(alpha)-acetyl-L-alanyl-[ribosomal protein bS18] + CoA + H(+)</text>
        <dbReference type="Rhea" id="RHEA:43756"/>
        <dbReference type="Rhea" id="RHEA-COMP:10676"/>
        <dbReference type="Rhea" id="RHEA-COMP:10677"/>
        <dbReference type="ChEBI" id="CHEBI:15378"/>
        <dbReference type="ChEBI" id="CHEBI:57287"/>
        <dbReference type="ChEBI" id="CHEBI:57288"/>
        <dbReference type="ChEBI" id="CHEBI:64718"/>
        <dbReference type="ChEBI" id="CHEBI:83683"/>
        <dbReference type="EC" id="2.3.1.266"/>
    </reaction>
</comment>
<feature type="domain" description="N-acetyltransferase" evidence="2">
    <location>
        <begin position="3"/>
        <end position="155"/>
    </location>
</feature>
<feature type="binding site" evidence="1">
    <location>
        <position position="114"/>
    </location>
    <ligand>
        <name>acetyl-CoA</name>
        <dbReference type="ChEBI" id="CHEBI:57288"/>
    </ligand>
</feature>
<sequence>MTPVLRAMQPEDVPAVAAMEQATHPHPWRPAHLRDALAAGYAAWVLENGAGEASAECLGYLVAMPGVQEWHLLSIAVAQAAQGRGLAQRLLARLAQQAQHTAAEWVWLEVREGNARARRLYERWGFESVGLRKHYYPGDSAGQREHAVVMRWRVPAAEVAHALD</sequence>
<dbReference type="PANTHER" id="PTHR43617:SF35">
    <property type="entry name" value="[RIBOSOMAL PROTEIN BS18]-ALANINE N-ACETYLTRANSFERASE"/>
    <property type="match status" value="1"/>
</dbReference>
<name>A0A221KDI1_VITFI</name>
<dbReference type="KEGG" id="vff:VITFI_CDS1298"/>
<feature type="binding site" evidence="1">
    <location>
        <begin position="75"/>
        <end position="77"/>
    </location>
    <ligand>
        <name>acetyl-CoA</name>
        <dbReference type="ChEBI" id="CHEBI:57288"/>
    </ligand>
</feature>
<evidence type="ECO:0000256" key="1">
    <source>
        <dbReference type="HAMAP-Rule" id="MF_02210"/>
    </source>
</evidence>
<evidence type="ECO:0000313" key="4">
    <source>
        <dbReference type="Proteomes" id="UP000199729"/>
    </source>
</evidence>
<dbReference type="InterPro" id="IPR016181">
    <property type="entry name" value="Acyl_CoA_acyltransferase"/>
</dbReference>
<dbReference type="PROSITE" id="PS51186">
    <property type="entry name" value="GNAT"/>
    <property type="match status" value="1"/>
</dbReference>
<dbReference type="EMBL" id="CP022423">
    <property type="protein sequence ID" value="ASM77076.1"/>
    <property type="molecule type" value="Genomic_DNA"/>
</dbReference>
<comment type="function">
    <text evidence="1">Acetylates the N-terminal alanine of ribosomal protein bS18.</text>
</comment>
<evidence type="ECO:0000313" key="3">
    <source>
        <dbReference type="EMBL" id="ASM77076.1"/>
    </source>
</evidence>
<proteinExistence type="inferred from homology"/>
<gene>
    <name evidence="1" type="primary">rimI</name>
    <name evidence="3" type="ORF">VITFI_CDS1298</name>
</gene>
<keyword evidence="1" id="KW-0963">Cytoplasm</keyword>
<feature type="active site" description="Proton acceptor" evidence="1">
    <location>
        <position position="109"/>
    </location>
</feature>
<dbReference type="InterPro" id="IPR006464">
    <property type="entry name" value="AcTrfase_RimI/Ard1"/>
</dbReference>
<organism evidence="3 4">
    <name type="scientific">Vitreoscilla filiformis</name>
    <dbReference type="NCBI Taxonomy" id="63"/>
    <lineage>
        <taxon>Bacteria</taxon>
        <taxon>Pseudomonadati</taxon>
        <taxon>Pseudomonadota</taxon>
        <taxon>Betaproteobacteria</taxon>
        <taxon>Neisseriales</taxon>
        <taxon>Neisseriaceae</taxon>
        <taxon>Vitreoscilla</taxon>
    </lineage>
</organism>
<dbReference type="Pfam" id="PF00583">
    <property type="entry name" value="Acetyltransf_1"/>
    <property type="match status" value="1"/>
</dbReference>
<dbReference type="InterPro" id="IPR043690">
    <property type="entry name" value="RimI"/>
</dbReference>
<dbReference type="CDD" id="cd04301">
    <property type="entry name" value="NAT_SF"/>
    <property type="match status" value="1"/>
</dbReference>
<evidence type="ECO:0000259" key="2">
    <source>
        <dbReference type="PROSITE" id="PS51186"/>
    </source>
</evidence>
<dbReference type="GO" id="GO:0005737">
    <property type="term" value="C:cytoplasm"/>
    <property type="evidence" value="ECO:0007669"/>
    <property type="project" value="UniProtKB-SubCell"/>
</dbReference>
<comment type="subcellular location">
    <subcellularLocation>
        <location evidence="1">Cytoplasm</location>
    </subcellularLocation>
</comment>
<feature type="active site" description="Proton donor" evidence="1">
    <location>
        <position position="121"/>
    </location>
</feature>
<reference evidence="3 4" key="1">
    <citation type="submission" date="2017-07" db="EMBL/GenBank/DDBJ databases">
        <title>Complete Genome Sequence of the cosmetic ferment Vitreoscilla filiformis (ATCC15551).</title>
        <authorList>
            <person name="Contreras S."/>
            <person name="Sagory-Zalkind P."/>
            <person name="Blanquart H."/>
            <person name="Iltis A."/>
            <person name="Morand S.C."/>
        </authorList>
    </citation>
    <scope>NUCLEOTIDE SEQUENCE [LARGE SCALE GENOMIC DNA]</scope>
    <source>
        <strain evidence="3 4">ATCC 15551</strain>
    </source>
</reference>
<dbReference type="HAMAP" id="MF_02210">
    <property type="entry name" value="RimI"/>
    <property type="match status" value="1"/>
</dbReference>
<dbReference type="GO" id="GO:0008999">
    <property type="term" value="F:protein-N-terminal-alanine acetyltransferase activity"/>
    <property type="evidence" value="ECO:0007669"/>
    <property type="project" value="UniProtKB-UniRule"/>
</dbReference>
<comment type="caution">
    <text evidence="1">Lacks conserved residue(s) required for the propagation of feature annotation.</text>
</comment>
<accession>A0A221KDI1</accession>
<keyword evidence="4" id="KW-1185">Reference proteome</keyword>
<protein>
    <recommendedName>
        <fullName evidence="1">[Ribosomal protein bS18]-alanine N-acetyltransferase</fullName>
        <ecNumber evidence="1">2.3.1.266</ecNumber>
    </recommendedName>
</protein>
<keyword evidence="1 3" id="KW-0808">Transferase</keyword>